<evidence type="ECO:0000256" key="1">
    <source>
        <dbReference type="SAM" id="MobiDB-lite"/>
    </source>
</evidence>
<evidence type="ECO:0000313" key="2">
    <source>
        <dbReference type="EMBL" id="CAK0807282.1"/>
    </source>
</evidence>
<name>A0ABN9QMC8_9DINO</name>
<evidence type="ECO:0000313" key="3">
    <source>
        <dbReference type="Proteomes" id="UP001189429"/>
    </source>
</evidence>
<comment type="caution">
    <text evidence="2">The sequence shown here is derived from an EMBL/GenBank/DDBJ whole genome shotgun (WGS) entry which is preliminary data.</text>
</comment>
<dbReference type="EMBL" id="CAUYUJ010003891">
    <property type="protein sequence ID" value="CAK0807282.1"/>
    <property type="molecule type" value="Genomic_DNA"/>
</dbReference>
<dbReference type="Proteomes" id="UP001189429">
    <property type="component" value="Unassembled WGS sequence"/>
</dbReference>
<sequence>MVALILEHGAERTHELQLVLFACLACIRFAHLQRSTFTGCREDFIFARCARGKTRRQGVRLSYAWAVPRPSFFGIHAFGFLVELHAKLGKPSFLLPARHEQTRFKRIRRWQSSPMSPNQVVEIMRKVAKDVGKAPAQVAKVTFNSARRFLPTAANVLGFDAHMAQAVGSWMELPHGQGSAGQAMQLMSTHYSDEKALASGQAKLRVLEAFVEACRHHEAVACILSGRPARLSPASLTWEDVAFLHHRRPRGRSPPDGVPCQEKSTKHRESKKHKKDRKDERIEEVKERKKDMEDEKTRKDKRKTSGEKRRKGNV</sequence>
<proteinExistence type="predicted"/>
<accession>A0ABN9QMC8</accession>
<gene>
    <name evidence="2" type="ORF">PCOR1329_LOCUS13206</name>
</gene>
<feature type="compositionally biased region" description="Basic residues" evidence="1">
    <location>
        <begin position="265"/>
        <end position="276"/>
    </location>
</feature>
<feature type="region of interest" description="Disordered" evidence="1">
    <location>
        <begin position="247"/>
        <end position="314"/>
    </location>
</feature>
<feature type="compositionally biased region" description="Basic and acidic residues" evidence="1">
    <location>
        <begin position="277"/>
        <end position="307"/>
    </location>
</feature>
<reference evidence="2" key="1">
    <citation type="submission" date="2023-10" db="EMBL/GenBank/DDBJ databases">
        <authorList>
            <person name="Chen Y."/>
            <person name="Shah S."/>
            <person name="Dougan E. K."/>
            <person name="Thang M."/>
            <person name="Chan C."/>
        </authorList>
    </citation>
    <scope>NUCLEOTIDE SEQUENCE [LARGE SCALE GENOMIC DNA]</scope>
</reference>
<protein>
    <submittedName>
        <fullName evidence="2">Uncharacterized protein</fullName>
    </submittedName>
</protein>
<keyword evidence="3" id="KW-1185">Reference proteome</keyword>
<organism evidence="2 3">
    <name type="scientific">Prorocentrum cordatum</name>
    <dbReference type="NCBI Taxonomy" id="2364126"/>
    <lineage>
        <taxon>Eukaryota</taxon>
        <taxon>Sar</taxon>
        <taxon>Alveolata</taxon>
        <taxon>Dinophyceae</taxon>
        <taxon>Prorocentrales</taxon>
        <taxon>Prorocentraceae</taxon>
        <taxon>Prorocentrum</taxon>
    </lineage>
</organism>